<dbReference type="PROSITE" id="PS50943">
    <property type="entry name" value="HTH_CROC1"/>
    <property type="match status" value="1"/>
</dbReference>
<keyword evidence="3" id="KW-1185">Reference proteome</keyword>
<dbReference type="GO" id="GO:0001046">
    <property type="term" value="F:core promoter sequence-specific DNA binding"/>
    <property type="evidence" value="ECO:0007669"/>
    <property type="project" value="TreeGrafter"/>
</dbReference>
<evidence type="ECO:0000259" key="1">
    <source>
        <dbReference type="PROSITE" id="PS50943"/>
    </source>
</evidence>
<dbReference type="PANTHER" id="PTHR40455:SF1">
    <property type="entry name" value="ANTITOXIN HIGA"/>
    <property type="match status" value="1"/>
</dbReference>
<name>A0A848FLH2_9BURK</name>
<dbReference type="EMBL" id="JABBFW010000093">
    <property type="protein sequence ID" value="NML19219.1"/>
    <property type="molecule type" value="Genomic_DNA"/>
</dbReference>
<dbReference type="RefSeq" id="WP_169164105.1">
    <property type="nucleotide sequence ID" value="NZ_JABBFW010000093.1"/>
</dbReference>
<organism evidence="2 3">
    <name type="scientific">Azohydromonas caseinilytica</name>
    <dbReference type="NCBI Taxonomy" id="2728836"/>
    <lineage>
        <taxon>Bacteria</taxon>
        <taxon>Pseudomonadati</taxon>
        <taxon>Pseudomonadota</taxon>
        <taxon>Betaproteobacteria</taxon>
        <taxon>Burkholderiales</taxon>
        <taxon>Sphaerotilaceae</taxon>
        <taxon>Azohydromonas</taxon>
    </lineage>
</organism>
<evidence type="ECO:0000313" key="2">
    <source>
        <dbReference type="EMBL" id="NML19219.1"/>
    </source>
</evidence>
<evidence type="ECO:0000313" key="3">
    <source>
        <dbReference type="Proteomes" id="UP000574067"/>
    </source>
</evidence>
<accession>A0A848FLH2</accession>
<sequence>MKPDAYPLHPIRTETDYQAALKLVAPYFDHEPEPDSEAGAHFEALLVLIEAYEAKHYPIEPPDPVEAIKFRMEQMGLTPHDLEPMIGGRGRVSEVLNRRRPLSLNMIRRLHDGLGIPAETLIRAPHA</sequence>
<dbReference type="SMART" id="SM00530">
    <property type="entry name" value="HTH_XRE"/>
    <property type="match status" value="1"/>
</dbReference>
<dbReference type="GO" id="GO:0006355">
    <property type="term" value="P:regulation of DNA-templated transcription"/>
    <property type="evidence" value="ECO:0007669"/>
    <property type="project" value="InterPro"/>
</dbReference>
<comment type="caution">
    <text evidence="2">The sequence shown here is derived from an EMBL/GenBank/DDBJ whole genome shotgun (WGS) entry which is preliminary data.</text>
</comment>
<dbReference type="InterPro" id="IPR039060">
    <property type="entry name" value="Antitox_HigA"/>
</dbReference>
<dbReference type="Gene3D" id="1.10.260.40">
    <property type="entry name" value="lambda repressor-like DNA-binding domains"/>
    <property type="match status" value="1"/>
</dbReference>
<dbReference type="InterPro" id="IPR010982">
    <property type="entry name" value="Lambda_DNA-bd_dom_sf"/>
</dbReference>
<reference evidence="2 3" key="1">
    <citation type="submission" date="2020-04" db="EMBL/GenBank/DDBJ databases">
        <title>Azohydromonas sp. isolated from soil.</title>
        <authorList>
            <person name="Dahal R.H."/>
        </authorList>
    </citation>
    <scope>NUCLEOTIDE SEQUENCE [LARGE SCALE GENOMIC DNA]</scope>
    <source>
        <strain evidence="2 3">G-1-1-14</strain>
    </source>
</reference>
<dbReference type="AlphaFoldDB" id="A0A848FLH2"/>
<dbReference type="PANTHER" id="PTHR40455">
    <property type="entry name" value="ANTITOXIN HIGA"/>
    <property type="match status" value="1"/>
</dbReference>
<gene>
    <name evidence="2" type="ORF">HHL10_30105</name>
</gene>
<dbReference type="Proteomes" id="UP000574067">
    <property type="component" value="Unassembled WGS sequence"/>
</dbReference>
<dbReference type="InterPro" id="IPR001387">
    <property type="entry name" value="Cro/C1-type_HTH"/>
</dbReference>
<feature type="domain" description="HTH cro/C1-type" evidence="1">
    <location>
        <begin position="68"/>
        <end position="121"/>
    </location>
</feature>
<dbReference type="SUPFAM" id="SSF47413">
    <property type="entry name" value="lambda repressor-like DNA-binding domains"/>
    <property type="match status" value="1"/>
</dbReference>
<protein>
    <submittedName>
        <fullName evidence="2">Transcriptional regulator</fullName>
    </submittedName>
</protein>
<proteinExistence type="predicted"/>